<gene>
    <name evidence="2" type="ORF">NCTC5385_00418</name>
</gene>
<evidence type="ECO:0000256" key="1">
    <source>
        <dbReference type="SAM" id="Phobius"/>
    </source>
</evidence>
<accession>A0A4U9XNQ6</accession>
<keyword evidence="1" id="KW-1133">Transmembrane helix</keyword>
<keyword evidence="1" id="KW-0472">Membrane</keyword>
<reference evidence="2 3" key="1">
    <citation type="submission" date="2019-05" db="EMBL/GenBank/DDBJ databases">
        <authorList>
            <consortium name="Pathogen Informatics"/>
        </authorList>
    </citation>
    <scope>NUCLEOTIDE SEQUENCE [LARGE SCALE GENOMIC DNA]</scope>
    <source>
        <strain evidence="2 3">NCTC5385</strain>
    </source>
</reference>
<dbReference type="RefSeq" id="WP_138068045.1">
    <property type="nucleotide sequence ID" value="NZ_LR594035.1"/>
</dbReference>
<proteinExistence type="predicted"/>
<protein>
    <submittedName>
        <fullName evidence="2">Uncharacterized protein</fullName>
    </submittedName>
</protein>
<dbReference type="AlphaFoldDB" id="A0A4U9XNQ6"/>
<name>A0A4U9XNQ6_9STRE</name>
<sequence>MDNFFMITLIVSLIAIWYFSKKNKNKKNRNIAIFLSIISFILVGLTAKPEKEEKKIETKPKVESVAKKQLTDKQAKEFALYFKDKAYIEDSGKKVEFIVGADKDNISARVGESYKNKSVVQKTYLGNEFLKQKNHLFNEWTKSEKLKIKQSPELILTVSDSDHTIIAQEINEKMKVINSN</sequence>
<dbReference type="EMBL" id="LR594035">
    <property type="protein sequence ID" value="VTS14719.1"/>
    <property type="molecule type" value="Genomic_DNA"/>
</dbReference>
<organism evidence="2 3">
    <name type="scientific">Streptococcus pseudoporcinus</name>
    <dbReference type="NCBI Taxonomy" id="361101"/>
    <lineage>
        <taxon>Bacteria</taxon>
        <taxon>Bacillati</taxon>
        <taxon>Bacillota</taxon>
        <taxon>Bacilli</taxon>
        <taxon>Lactobacillales</taxon>
        <taxon>Streptococcaceae</taxon>
        <taxon>Streptococcus</taxon>
    </lineage>
</organism>
<feature type="transmembrane region" description="Helical" evidence="1">
    <location>
        <begin position="31"/>
        <end position="47"/>
    </location>
</feature>
<dbReference type="Proteomes" id="UP000304914">
    <property type="component" value="Chromosome"/>
</dbReference>
<evidence type="ECO:0000313" key="2">
    <source>
        <dbReference type="EMBL" id="VTS14719.1"/>
    </source>
</evidence>
<keyword evidence="1" id="KW-0812">Transmembrane</keyword>
<evidence type="ECO:0000313" key="3">
    <source>
        <dbReference type="Proteomes" id="UP000304914"/>
    </source>
</evidence>